<feature type="domain" description="4Fe-4S ferredoxin-type" evidence="6">
    <location>
        <begin position="660"/>
        <end position="690"/>
    </location>
</feature>
<evidence type="ECO:0000313" key="7">
    <source>
        <dbReference type="EMBL" id="ERJ17490.1"/>
    </source>
</evidence>
<feature type="transmembrane region" description="Helical" evidence="5">
    <location>
        <begin position="477"/>
        <end position="501"/>
    </location>
</feature>
<gene>
    <name evidence="7" type="primary">nosR</name>
    <name evidence="7" type="ORF">SSPSH_003702</name>
</gene>
<dbReference type="RefSeq" id="WP_006915221.1">
    <property type="nucleotide sequence ID" value="NZ_AFNV02000037.1"/>
</dbReference>
<dbReference type="PANTHER" id="PTHR30224:SF4">
    <property type="entry name" value="ELECTRON TRANSPORT PROTEIN YCCM-RELATED"/>
    <property type="match status" value="1"/>
</dbReference>
<feature type="transmembrane region" description="Helical" evidence="5">
    <location>
        <begin position="582"/>
        <end position="602"/>
    </location>
</feature>
<comment type="caution">
    <text evidence="7">The sequence shown here is derived from an EMBL/GenBank/DDBJ whole genome shotgun (WGS) entry which is preliminary data.</text>
</comment>
<reference evidence="7 8" key="2">
    <citation type="journal article" date="2013" name="PLoS ONE">
        <title>INDIGO - INtegrated Data Warehouse of MIcrobial GenOmes with Examples from the Red Sea Extremophiles.</title>
        <authorList>
            <person name="Alam I."/>
            <person name="Antunes A."/>
            <person name="Kamau A.A."/>
            <person name="Ba Alawi W."/>
            <person name="Kalkatawi M."/>
            <person name="Stingl U."/>
            <person name="Bajic V.B."/>
        </authorList>
    </citation>
    <scope>NUCLEOTIDE SEQUENCE [LARGE SCALE GENOMIC DNA]</scope>
    <source>
        <strain evidence="7 8">E1L3A</strain>
    </source>
</reference>
<dbReference type="GO" id="GO:0005886">
    <property type="term" value="C:plasma membrane"/>
    <property type="evidence" value="ECO:0007669"/>
    <property type="project" value="UniProtKB-SubCell"/>
</dbReference>
<dbReference type="eggNOG" id="COG0348">
    <property type="taxonomic scope" value="Bacteria"/>
</dbReference>
<comment type="subcellular location">
    <subcellularLocation>
        <location evidence="1">Cell membrane</location>
    </subcellularLocation>
</comment>
<dbReference type="PIRSF" id="PIRSF036354">
    <property type="entry name" value="NosR"/>
    <property type="match status" value="1"/>
</dbReference>
<sequence>MRTIAQLISPLRIGFFVAVTAFVLSGTVQARTLASYLNDVEPSELIDGADAFGSIQSDPKVAPILKDDERVGYAFLNTDYSQAIGYSGKPINVVLGINERGLIQGGRLVEHHEPIVLIGIPEKRVRDFLNQYKGFDATTGTETEQAVDMVSGATVTALVMEDSLLWAANRVAVGLGLGNLEKPVGVPDQAQAKAQRHIDYEQPAEVKGWQTLVDEGAVASRRLTVGQVNEAFEALDNPEAAKRPEKGEGDDTFIELYIAQVSVPSIGLSLLGERGWNNLKNRLEEGQQAILVGGRGRYSFKGSGYVRGGIFDRIQLAHSNGTIRFHDYNHTRVSDLAPDGAPDLDEVSLFTIPERVDFDSAQPWELELLVQRATGALSKVFVRFGLDYQVPDRYLTAPPPAPEPADRAPTAGAAAAGAQPQAGVPGDSRTSELWKRIWQSKTVNIVILAVLLAVITVIFFFQEFLVRRPRLLKWTRYSVLTFVLVWLGWWANAQLSVVNIFTLTNSLLTGFSWSYFLMDPLVFILWAGLAAGMLFWARGVFCGWLCPFGALQEITNHIGRWAGIKQFKIPFAVHERLWPIKYIIFLLLFGLSLYDLALAERFAEVEPFKTAIILNFVRDWPFVIYALTLLSLGLFVERFFCRYLCPLGAALAIPARLRTFDWLKRWPECGSGCHRCARECPVQAIHPEGHIDVNECIYCLHCQELYFDDHRCPHNVTRRLKKERRRALGRRGRQASAGDDAAPAAPAPTTAPTAAPTQACEYKMRWVSPRALNLKDPT</sequence>
<evidence type="ECO:0000256" key="4">
    <source>
        <dbReference type="SAM" id="MobiDB-lite"/>
    </source>
</evidence>
<dbReference type="InterPro" id="IPR052378">
    <property type="entry name" value="NosR_regulator"/>
</dbReference>
<feature type="compositionally biased region" description="Low complexity" evidence="4">
    <location>
        <begin position="407"/>
        <end position="426"/>
    </location>
</feature>
<keyword evidence="3 5" id="KW-0472">Membrane</keyword>
<dbReference type="Pfam" id="PF12801">
    <property type="entry name" value="Fer4_5"/>
    <property type="match status" value="2"/>
</dbReference>
<feature type="region of interest" description="Disordered" evidence="4">
    <location>
        <begin position="397"/>
        <end position="427"/>
    </location>
</feature>
<keyword evidence="8" id="KW-1185">Reference proteome</keyword>
<protein>
    <submittedName>
        <fullName evidence="7">Nitrous oxide reductase expression regulator protein</fullName>
    </submittedName>
</protein>
<dbReference type="PROSITE" id="PS51379">
    <property type="entry name" value="4FE4S_FER_2"/>
    <property type="match status" value="1"/>
</dbReference>
<dbReference type="eggNOG" id="COG3901">
    <property type="taxonomic scope" value="Bacteria"/>
</dbReference>
<evidence type="ECO:0000256" key="1">
    <source>
        <dbReference type="ARBA" id="ARBA00004236"/>
    </source>
</evidence>
<dbReference type="Pfam" id="PF04205">
    <property type="entry name" value="FMN_bind"/>
    <property type="match status" value="1"/>
</dbReference>
<evidence type="ECO:0000313" key="8">
    <source>
        <dbReference type="Proteomes" id="UP000006242"/>
    </source>
</evidence>
<feature type="compositionally biased region" description="Basic residues" evidence="4">
    <location>
        <begin position="723"/>
        <end position="733"/>
    </location>
</feature>
<evidence type="ECO:0000256" key="2">
    <source>
        <dbReference type="ARBA" id="ARBA00022475"/>
    </source>
</evidence>
<dbReference type="Proteomes" id="UP000006242">
    <property type="component" value="Unassembled WGS sequence"/>
</dbReference>
<dbReference type="GO" id="GO:0003677">
    <property type="term" value="F:DNA binding"/>
    <property type="evidence" value="ECO:0007669"/>
    <property type="project" value="InterPro"/>
</dbReference>
<reference evidence="7 8" key="1">
    <citation type="journal article" date="2011" name="J. Bacteriol.">
        <title>Genome sequence of Salinisphaera shabanensis, a gammaproteobacterium from the harsh, variable environment of the brine-seawater interface of the Shaban Deep in the Red Sea.</title>
        <authorList>
            <person name="Antunes A."/>
            <person name="Alam I."/>
            <person name="Bajic V.B."/>
            <person name="Stingl U."/>
        </authorList>
    </citation>
    <scope>NUCLEOTIDE SEQUENCE [LARGE SCALE GENOMIC DNA]</scope>
    <source>
        <strain evidence="7 8">E1L3A</strain>
    </source>
</reference>
<name>U2EHC9_9GAMM</name>
<dbReference type="GO" id="GO:0045893">
    <property type="term" value="P:positive regulation of DNA-templated transcription"/>
    <property type="evidence" value="ECO:0007669"/>
    <property type="project" value="InterPro"/>
</dbReference>
<keyword evidence="5" id="KW-0812">Transmembrane</keyword>
<dbReference type="InterPro" id="IPR007329">
    <property type="entry name" value="FMN-bd"/>
</dbReference>
<dbReference type="EMBL" id="AFNV02000037">
    <property type="protein sequence ID" value="ERJ17490.1"/>
    <property type="molecule type" value="Genomic_DNA"/>
</dbReference>
<dbReference type="OrthoDB" id="9806398at2"/>
<dbReference type="InterPro" id="IPR017896">
    <property type="entry name" value="4Fe4S_Fe-S-bd"/>
</dbReference>
<dbReference type="SMART" id="SM00900">
    <property type="entry name" value="FMN_bind"/>
    <property type="match status" value="1"/>
</dbReference>
<keyword evidence="5" id="KW-1133">Transmembrane helix</keyword>
<feature type="compositionally biased region" description="Low complexity" evidence="4">
    <location>
        <begin position="741"/>
        <end position="757"/>
    </location>
</feature>
<dbReference type="SUPFAM" id="SSF54862">
    <property type="entry name" value="4Fe-4S ferredoxins"/>
    <property type="match status" value="1"/>
</dbReference>
<dbReference type="PANTHER" id="PTHR30224">
    <property type="entry name" value="ELECTRON TRANSPORT PROTEIN"/>
    <property type="match status" value="1"/>
</dbReference>
<keyword evidence="2" id="KW-1003">Cell membrane</keyword>
<evidence type="ECO:0000259" key="6">
    <source>
        <dbReference type="PROSITE" id="PS51379"/>
    </source>
</evidence>
<feature type="transmembrane region" description="Helical" evidence="5">
    <location>
        <begin position="513"/>
        <end position="537"/>
    </location>
</feature>
<evidence type="ECO:0000256" key="3">
    <source>
        <dbReference type="ARBA" id="ARBA00023136"/>
    </source>
</evidence>
<dbReference type="GO" id="GO:0010181">
    <property type="term" value="F:FMN binding"/>
    <property type="evidence" value="ECO:0007669"/>
    <property type="project" value="InterPro"/>
</dbReference>
<dbReference type="InterPro" id="IPR011399">
    <property type="entry name" value="NosR"/>
</dbReference>
<feature type="transmembrane region" description="Helical" evidence="5">
    <location>
        <begin position="445"/>
        <end position="465"/>
    </location>
</feature>
<evidence type="ECO:0000256" key="5">
    <source>
        <dbReference type="SAM" id="Phobius"/>
    </source>
</evidence>
<dbReference type="STRING" id="1033802.SSPSH_003702"/>
<organism evidence="7 8">
    <name type="scientific">Salinisphaera shabanensis E1L3A</name>
    <dbReference type="NCBI Taxonomy" id="1033802"/>
    <lineage>
        <taxon>Bacteria</taxon>
        <taxon>Pseudomonadati</taxon>
        <taxon>Pseudomonadota</taxon>
        <taxon>Gammaproteobacteria</taxon>
        <taxon>Salinisphaerales</taxon>
        <taxon>Salinisphaeraceae</taxon>
        <taxon>Salinisphaera</taxon>
    </lineage>
</organism>
<feature type="region of interest" description="Disordered" evidence="4">
    <location>
        <begin position="723"/>
        <end position="757"/>
    </location>
</feature>
<proteinExistence type="predicted"/>
<feature type="transmembrane region" description="Helical" evidence="5">
    <location>
        <begin position="622"/>
        <end position="641"/>
    </location>
</feature>
<dbReference type="AlphaFoldDB" id="U2EHC9"/>
<accession>U2EHC9</accession>